<dbReference type="EMBL" id="CP003344">
    <property type="protein sequence ID" value="AGA69511.1"/>
    <property type="molecule type" value="Genomic_DNA"/>
</dbReference>
<name>L0FA46_DESDL</name>
<dbReference type="RefSeq" id="WP_015262491.1">
    <property type="nucleotide sequence ID" value="NC_019903.1"/>
</dbReference>
<organism evidence="2 3">
    <name type="scientific">Desulfitobacterium dichloroeliminans (strain LMG P-21439 / DCA1)</name>
    <dbReference type="NCBI Taxonomy" id="871963"/>
    <lineage>
        <taxon>Bacteria</taxon>
        <taxon>Bacillati</taxon>
        <taxon>Bacillota</taxon>
        <taxon>Clostridia</taxon>
        <taxon>Eubacteriales</taxon>
        <taxon>Desulfitobacteriaceae</taxon>
        <taxon>Desulfitobacterium</taxon>
    </lineage>
</organism>
<dbReference type="STRING" id="871963.Desdi_2068"/>
<evidence type="ECO:0000259" key="1">
    <source>
        <dbReference type="Pfam" id="PF02663"/>
    </source>
</evidence>
<dbReference type="HOGENOM" id="CLU_087508_0_0_9"/>
<dbReference type="PANTHER" id="PTHR39418:SF1">
    <property type="entry name" value="DEHYDROGENASE"/>
    <property type="match status" value="1"/>
</dbReference>
<dbReference type="InterPro" id="IPR053194">
    <property type="entry name" value="tRNA_methyltr_O"/>
</dbReference>
<gene>
    <name evidence="2" type="ordered locus">Desdi_2068</name>
</gene>
<feature type="domain" description="Formylmethanofuran dehydrogenase subunit E" evidence="1">
    <location>
        <begin position="14"/>
        <end position="138"/>
    </location>
</feature>
<protein>
    <submittedName>
        <fullName evidence="2">Formylmethanofuran dehydrogenase subunit E</fullName>
    </submittedName>
</protein>
<dbReference type="InterPro" id="IPR003814">
    <property type="entry name" value="FmdEsu_dom"/>
</dbReference>
<sequence length="153" mass="17461">MCVEKTPWELVIDFHGHTCPGIAVGYRVAQLAQREMGIRPTPDSELLVKAFTQSCAVDAMQVLNKATLGRRALMIEETQQHLYQFHFTGTHELHQIRIAQEVLEHLAAFNIEGLSPREKQNKILEEVQFVLSIEESAFCHYELIPGELKKRGH</sequence>
<dbReference type="Gene3D" id="3.30.1330.130">
    <property type="match status" value="1"/>
</dbReference>
<dbReference type="AlphaFoldDB" id="L0FA46"/>
<evidence type="ECO:0000313" key="2">
    <source>
        <dbReference type="EMBL" id="AGA69511.1"/>
    </source>
</evidence>
<evidence type="ECO:0000313" key="3">
    <source>
        <dbReference type="Proteomes" id="UP000010797"/>
    </source>
</evidence>
<accession>L0FA46</accession>
<dbReference type="SUPFAM" id="SSF143555">
    <property type="entry name" value="FwdE-like"/>
    <property type="match status" value="1"/>
</dbReference>
<dbReference type="Proteomes" id="UP000010797">
    <property type="component" value="Chromosome"/>
</dbReference>
<dbReference type="PANTHER" id="PTHR39418">
    <property type="entry name" value="DEHYDROGENASE-RELATED"/>
    <property type="match status" value="1"/>
</dbReference>
<dbReference type="OrthoDB" id="9804309at2"/>
<keyword evidence="3" id="KW-1185">Reference proteome</keyword>
<proteinExistence type="predicted"/>
<reference evidence="3" key="1">
    <citation type="submission" date="2012-02" db="EMBL/GenBank/DDBJ databases">
        <title>Complete sequence of Desulfitobacterium dichloroeliminans LMG P-21439.</title>
        <authorList>
            <person name="Lucas S."/>
            <person name="Han J."/>
            <person name="Lapidus A."/>
            <person name="Cheng J.-F."/>
            <person name="Goodwin L."/>
            <person name="Pitluck S."/>
            <person name="Peters L."/>
            <person name="Ovchinnikova G."/>
            <person name="Teshima H."/>
            <person name="Detter J.C."/>
            <person name="Han C."/>
            <person name="Tapia R."/>
            <person name="Land M."/>
            <person name="Hauser L."/>
            <person name="Kyrpides N."/>
            <person name="Ivanova N."/>
            <person name="Pagani I."/>
            <person name="Kruse T."/>
            <person name="de Vos W.M."/>
            <person name="Boon N."/>
            <person name="Smidt H."/>
            <person name="Woyke T."/>
        </authorList>
    </citation>
    <scope>NUCLEOTIDE SEQUENCE [LARGE SCALE GENOMIC DNA]</scope>
    <source>
        <strain evidence="3">LMG P-21439 / DCA1</strain>
    </source>
</reference>
<dbReference type="eggNOG" id="COG2191">
    <property type="taxonomic scope" value="Bacteria"/>
</dbReference>
<dbReference type="Pfam" id="PF02663">
    <property type="entry name" value="FmdE"/>
    <property type="match status" value="1"/>
</dbReference>
<dbReference type="KEGG" id="ddl:Desdi_2068"/>